<evidence type="ECO:0000256" key="2">
    <source>
        <dbReference type="ARBA" id="ARBA00023125"/>
    </source>
</evidence>
<dbReference type="KEGG" id="bcir:C2I06_23490"/>
<dbReference type="SUPFAM" id="SSF46785">
    <property type="entry name" value="Winged helix' DNA-binding domain"/>
    <property type="match status" value="1"/>
</dbReference>
<keyword evidence="2" id="KW-0238">DNA-binding</keyword>
<evidence type="ECO:0000313" key="5">
    <source>
        <dbReference type="Proteomes" id="UP000216961"/>
    </source>
</evidence>
<dbReference type="RefSeq" id="WP_095333535.1">
    <property type="nucleotide sequence ID" value="NZ_CP026031.1"/>
</dbReference>
<name>A0A268F710_NIACI</name>
<sequence length="155" mass="18387">MTKEEELIMNVRDLFNKMVWLNKSKMMKSLEGHSPSEVHCIESIEKSTNPNVTNLAESLYMTRGAISKLTKKLIKKGLIESYQKPENKKEIYFKLTEQGEKIFKIHEELHNEFYERDKVIFEQITEEQFDNMLSLVEKYSKHLNTEIKKQNLTIN</sequence>
<dbReference type="SMART" id="SM00347">
    <property type="entry name" value="HTH_MARR"/>
    <property type="match status" value="1"/>
</dbReference>
<dbReference type="InterPro" id="IPR052067">
    <property type="entry name" value="Metal_resp_HTH_trans_reg"/>
</dbReference>
<gene>
    <name evidence="4" type="ORF">CHH57_21310</name>
</gene>
<dbReference type="InterPro" id="IPR036390">
    <property type="entry name" value="WH_DNA-bd_sf"/>
</dbReference>
<dbReference type="GO" id="GO:0003677">
    <property type="term" value="F:DNA binding"/>
    <property type="evidence" value="ECO:0007669"/>
    <property type="project" value="UniProtKB-KW"/>
</dbReference>
<dbReference type="InterPro" id="IPR023187">
    <property type="entry name" value="Tscrpt_reg_MarR-type_CS"/>
</dbReference>
<organism evidence="4 5">
    <name type="scientific">Niallia circulans</name>
    <name type="common">Bacillus circulans</name>
    <dbReference type="NCBI Taxonomy" id="1397"/>
    <lineage>
        <taxon>Bacteria</taxon>
        <taxon>Bacillati</taxon>
        <taxon>Bacillota</taxon>
        <taxon>Bacilli</taxon>
        <taxon>Bacillales</taxon>
        <taxon>Bacillaceae</taxon>
        <taxon>Niallia</taxon>
    </lineage>
</organism>
<evidence type="ECO:0000256" key="3">
    <source>
        <dbReference type="ARBA" id="ARBA00023163"/>
    </source>
</evidence>
<protein>
    <submittedName>
        <fullName evidence="4">MarR family transcriptional regulator</fullName>
    </submittedName>
</protein>
<evidence type="ECO:0000256" key="1">
    <source>
        <dbReference type="ARBA" id="ARBA00023015"/>
    </source>
</evidence>
<dbReference type="Pfam" id="PF01047">
    <property type="entry name" value="MarR"/>
    <property type="match status" value="1"/>
</dbReference>
<dbReference type="AlphaFoldDB" id="A0A268F710"/>
<accession>A0A268F710</accession>
<dbReference type="EMBL" id="NPBQ01000131">
    <property type="protein sequence ID" value="PAD81171.1"/>
    <property type="molecule type" value="Genomic_DNA"/>
</dbReference>
<reference evidence="4 5" key="1">
    <citation type="submission" date="2017-07" db="EMBL/GenBank/DDBJ databases">
        <title>Isolation and whole genome analysis of endospore-forming bacteria from heroin.</title>
        <authorList>
            <person name="Kalinowski J."/>
            <person name="Ahrens B."/>
            <person name="Al-Dilaimi A."/>
            <person name="Winkler A."/>
            <person name="Wibberg D."/>
            <person name="Schleenbecker U."/>
            <person name="Ruckert C."/>
            <person name="Wolfel R."/>
            <person name="Grass G."/>
        </authorList>
    </citation>
    <scope>NUCLEOTIDE SEQUENCE [LARGE SCALE GENOMIC DNA]</scope>
    <source>
        <strain evidence="4 5">7521-2</strain>
    </source>
</reference>
<dbReference type="Gene3D" id="1.10.10.10">
    <property type="entry name" value="Winged helix-like DNA-binding domain superfamily/Winged helix DNA-binding domain"/>
    <property type="match status" value="1"/>
</dbReference>
<dbReference type="PROSITE" id="PS50995">
    <property type="entry name" value="HTH_MARR_2"/>
    <property type="match status" value="1"/>
</dbReference>
<keyword evidence="1" id="KW-0805">Transcription regulation</keyword>
<dbReference type="InterPro" id="IPR036388">
    <property type="entry name" value="WH-like_DNA-bd_sf"/>
</dbReference>
<proteinExistence type="predicted"/>
<dbReference type="InterPro" id="IPR000835">
    <property type="entry name" value="HTH_MarR-typ"/>
</dbReference>
<dbReference type="GO" id="GO:0003700">
    <property type="term" value="F:DNA-binding transcription factor activity"/>
    <property type="evidence" value="ECO:0007669"/>
    <property type="project" value="InterPro"/>
</dbReference>
<dbReference type="PANTHER" id="PTHR35790:SF4">
    <property type="entry name" value="HTH-TYPE TRANSCRIPTIONAL REGULATOR PCHR"/>
    <property type="match status" value="1"/>
</dbReference>
<dbReference type="PANTHER" id="PTHR35790">
    <property type="entry name" value="HTH-TYPE TRANSCRIPTIONAL REGULATOR PCHR"/>
    <property type="match status" value="1"/>
</dbReference>
<evidence type="ECO:0000313" key="4">
    <source>
        <dbReference type="EMBL" id="PAD81171.1"/>
    </source>
</evidence>
<keyword evidence="3" id="KW-0804">Transcription</keyword>
<comment type="caution">
    <text evidence="4">The sequence shown here is derived from an EMBL/GenBank/DDBJ whole genome shotgun (WGS) entry which is preliminary data.</text>
</comment>
<dbReference type="Proteomes" id="UP000216961">
    <property type="component" value="Unassembled WGS sequence"/>
</dbReference>
<dbReference type="PROSITE" id="PS01117">
    <property type="entry name" value="HTH_MARR_1"/>
    <property type="match status" value="1"/>
</dbReference>